<protein>
    <recommendedName>
        <fullName evidence="10">Very short patch repair endonuclease</fullName>
    </recommendedName>
</protein>
<evidence type="ECO:0000256" key="5">
    <source>
        <dbReference type="ARBA" id="ARBA00023204"/>
    </source>
</evidence>
<gene>
    <name evidence="8" type="ORF">GCM10010171_04350</name>
</gene>
<evidence type="ECO:0000313" key="8">
    <source>
        <dbReference type="EMBL" id="GGS15464.1"/>
    </source>
</evidence>
<comment type="similarity">
    <text evidence="6">Belongs to the Vsr family.</text>
</comment>
<dbReference type="InterPro" id="IPR011335">
    <property type="entry name" value="Restrct_endonuc-II-like"/>
</dbReference>
<dbReference type="Pfam" id="PF03852">
    <property type="entry name" value="Vsr"/>
    <property type="match status" value="1"/>
</dbReference>
<keyword evidence="5" id="KW-0234">DNA repair</keyword>
<evidence type="ECO:0000313" key="9">
    <source>
        <dbReference type="Proteomes" id="UP000660680"/>
    </source>
</evidence>
<dbReference type="SUPFAM" id="SSF52980">
    <property type="entry name" value="Restriction endonuclease-like"/>
    <property type="match status" value="1"/>
</dbReference>
<sequence length="247" mass="27566">MTGPPARAWRPRPGRTRAQVEAEQDKAAGGAHRRAVRVETGETARGHVLLKASGGIVRAYLRWRSDGRSVVRALGPVDGETRMANLAEGWERARAAGLVGDEVRPPGSWASSPAARATMRANRGRDTLPERRLRALLHRRGLRYRVSVRPLPDFRRTADIVFPGARVAVFVDGCYWHGCPDHYQESATNSAFWRDKIATNARRDRETTRVLEEQGWTVVRCWEHEEPSVAAERVIHALDEANGRGKG</sequence>
<evidence type="ECO:0000256" key="1">
    <source>
        <dbReference type="ARBA" id="ARBA00022722"/>
    </source>
</evidence>
<keyword evidence="3" id="KW-0227">DNA damage</keyword>
<evidence type="ECO:0000256" key="3">
    <source>
        <dbReference type="ARBA" id="ARBA00022763"/>
    </source>
</evidence>
<comment type="caution">
    <text evidence="8">The sequence shown here is derived from an EMBL/GenBank/DDBJ whole genome shotgun (WGS) entry which is preliminary data.</text>
</comment>
<dbReference type="NCBIfam" id="TIGR00632">
    <property type="entry name" value="vsr"/>
    <property type="match status" value="1"/>
</dbReference>
<dbReference type="InterPro" id="IPR004603">
    <property type="entry name" value="DNA_mismatch_endonuc_vsr"/>
</dbReference>
<keyword evidence="4" id="KW-0378">Hydrolase</keyword>
<proteinExistence type="inferred from homology"/>
<name>A0A918G280_9PSEU</name>
<dbReference type="AlphaFoldDB" id="A0A918G280"/>
<reference evidence="8" key="1">
    <citation type="journal article" date="2014" name="Int. J. Syst. Evol. Microbiol.">
        <title>Complete genome sequence of Corynebacterium casei LMG S-19264T (=DSM 44701T), isolated from a smear-ripened cheese.</title>
        <authorList>
            <consortium name="US DOE Joint Genome Institute (JGI-PGF)"/>
            <person name="Walter F."/>
            <person name="Albersmeier A."/>
            <person name="Kalinowski J."/>
            <person name="Ruckert C."/>
        </authorList>
    </citation>
    <scope>NUCLEOTIDE SEQUENCE</scope>
    <source>
        <strain evidence="8">JCM 3276</strain>
    </source>
</reference>
<keyword evidence="9" id="KW-1185">Reference proteome</keyword>
<feature type="region of interest" description="Disordered" evidence="7">
    <location>
        <begin position="1"/>
        <end position="31"/>
    </location>
</feature>
<evidence type="ECO:0008006" key="10">
    <source>
        <dbReference type="Google" id="ProtNLM"/>
    </source>
</evidence>
<evidence type="ECO:0000256" key="4">
    <source>
        <dbReference type="ARBA" id="ARBA00022801"/>
    </source>
</evidence>
<dbReference type="GO" id="GO:0004519">
    <property type="term" value="F:endonuclease activity"/>
    <property type="evidence" value="ECO:0007669"/>
    <property type="project" value="UniProtKB-KW"/>
</dbReference>
<evidence type="ECO:0000256" key="6">
    <source>
        <dbReference type="ARBA" id="ARBA00029466"/>
    </source>
</evidence>
<dbReference type="Proteomes" id="UP000660680">
    <property type="component" value="Unassembled WGS sequence"/>
</dbReference>
<keyword evidence="1" id="KW-0540">Nuclease</keyword>
<evidence type="ECO:0000256" key="7">
    <source>
        <dbReference type="SAM" id="MobiDB-lite"/>
    </source>
</evidence>
<keyword evidence="2" id="KW-0255">Endonuclease</keyword>
<reference evidence="8" key="2">
    <citation type="submission" date="2020-09" db="EMBL/GenBank/DDBJ databases">
        <authorList>
            <person name="Sun Q."/>
            <person name="Ohkuma M."/>
        </authorList>
    </citation>
    <scope>NUCLEOTIDE SEQUENCE</scope>
    <source>
        <strain evidence="8">JCM 3276</strain>
    </source>
</reference>
<dbReference type="EMBL" id="BMRB01000001">
    <property type="protein sequence ID" value="GGS15464.1"/>
    <property type="molecule type" value="Genomic_DNA"/>
</dbReference>
<dbReference type="RefSeq" id="WP_189208584.1">
    <property type="nucleotide sequence ID" value="NZ_BMRB01000001.1"/>
</dbReference>
<accession>A0A918G280</accession>
<evidence type="ECO:0000256" key="2">
    <source>
        <dbReference type="ARBA" id="ARBA00022759"/>
    </source>
</evidence>
<dbReference type="GO" id="GO:0006298">
    <property type="term" value="P:mismatch repair"/>
    <property type="evidence" value="ECO:0007669"/>
    <property type="project" value="InterPro"/>
</dbReference>
<dbReference type="Gene3D" id="3.40.960.10">
    <property type="entry name" value="VSR Endonuclease"/>
    <property type="match status" value="1"/>
</dbReference>
<organism evidence="8 9">
    <name type="scientific">Actinokineospora fastidiosa</name>
    <dbReference type="NCBI Taxonomy" id="1816"/>
    <lineage>
        <taxon>Bacteria</taxon>
        <taxon>Bacillati</taxon>
        <taxon>Actinomycetota</taxon>
        <taxon>Actinomycetes</taxon>
        <taxon>Pseudonocardiales</taxon>
        <taxon>Pseudonocardiaceae</taxon>
        <taxon>Actinokineospora</taxon>
    </lineage>
</organism>
<dbReference type="GO" id="GO:0016787">
    <property type="term" value="F:hydrolase activity"/>
    <property type="evidence" value="ECO:0007669"/>
    <property type="project" value="UniProtKB-KW"/>
</dbReference>